<organism evidence="2 3">
    <name type="scientific">Meloidogyne hapla</name>
    <name type="common">Root-knot nematode worm</name>
    <dbReference type="NCBI Taxonomy" id="6305"/>
    <lineage>
        <taxon>Eukaryota</taxon>
        <taxon>Metazoa</taxon>
        <taxon>Ecdysozoa</taxon>
        <taxon>Nematoda</taxon>
        <taxon>Chromadorea</taxon>
        <taxon>Rhabditida</taxon>
        <taxon>Tylenchina</taxon>
        <taxon>Tylenchomorpha</taxon>
        <taxon>Tylenchoidea</taxon>
        <taxon>Meloidogynidae</taxon>
        <taxon>Meloidogyninae</taxon>
        <taxon>Meloidogyne</taxon>
    </lineage>
</organism>
<protein>
    <submittedName>
        <fullName evidence="3">Uncharacterized protein</fullName>
    </submittedName>
</protein>
<name>A0A1I8B8N8_MELHA</name>
<dbReference type="Proteomes" id="UP000095281">
    <property type="component" value="Unplaced"/>
</dbReference>
<dbReference type="AlphaFoldDB" id="A0A1I8B8N8"/>
<accession>A0A1I8B8N8</accession>
<evidence type="ECO:0000256" key="1">
    <source>
        <dbReference type="SAM" id="MobiDB-lite"/>
    </source>
</evidence>
<reference evidence="3" key="1">
    <citation type="submission" date="2016-11" db="UniProtKB">
        <authorList>
            <consortium name="WormBaseParasite"/>
        </authorList>
    </citation>
    <scope>IDENTIFICATION</scope>
</reference>
<evidence type="ECO:0000313" key="3">
    <source>
        <dbReference type="WBParaSite" id="MhA1_Contig163.frz3.gene46"/>
    </source>
</evidence>
<dbReference type="WBParaSite" id="MhA1_Contig163.frz3.gene46">
    <property type="protein sequence ID" value="MhA1_Contig163.frz3.gene46"/>
    <property type="gene ID" value="MhA1_Contig163.frz3.gene46"/>
</dbReference>
<proteinExistence type="predicted"/>
<evidence type="ECO:0000313" key="2">
    <source>
        <dbReference type="Proteomes" id="UP000095281"/>
    </source>
</evidence>
<keyword evidence="2" id="KW-1185">Reference proteome</keyword>
<feature type="region of interest" description="Disordered" evidence="1">
    <location>
        <begin position="72"/>
        <end position="151"/>
    </location>
</feature>
<sequence>MAALQHNYLNNYIPHLDRHSTSCNWDQFCEHLYTALWRKVVTIERIPSTDSFNFVTYRYLPALNNNYQHIRRHTRQKKSDVYINDTSLEQEETTTTSKSDEMEDFFKENSSSSDGQDTNKLFQNEDSEKGEEKNFSNKGQKNYEDPKMKYK</sequence>
<feature type="compositionally biased region" description="Basic and acidic residues" evidence="1">
    <location>
        <begin position="98"/>
        <end position="107"/>
    </location>
</feature>
<feature type="compositionally biased region" description="Basic and acidic residues" evidence="1">
    <location>
        <begin position="126"/>
        <end position="151"/>
    </location>
</feature>
<feature type="compositionally biased region" description="Polar residues" evidence="1">
    <location>
        <begin position="108"/>
        <end position="124"/>
    </location>
</feature>